<evidence type="ECO:0000259" key="1">
    <source>
        <dbReference type="Pfam" id="PF01738"/>
    </source>
</evidence>
<keyword evidence="2" id="KW-0378">Hydrolase</keyword>
<dbReference type="GO" id="GO:0016787">
    <property type="term" value="F:hydrolase activity"/>
    <property type="evidence" value="ECO:0007669"/>
    <property type="project" value="UniProtKB-KW"/>
</dbReference>
<feature type="domain" description="Dienelactone hydrolase" evidence="1">
    <location>
        <begin position="15"/>
        <end position="217"/>
    </location>
</feature>
<dbReference type="InterPro" id="IPR029058">
    <property type="entry name" value="AB_hydrolase_fold"/>
</dbReference>
<organism evidence="2 3">
    <name type="scientific">Ktedonobacter robiniae</name>
    <dbReference type="NCBI Taxonomy" id="2778365"/>
    <lineage>
        <taxon>Bacteria</taxon>
        <taxon>Bacillati</taxon>
        <taxon>Chloroflexota</taxon>
        <taxon>Ktedonobacteria</taxon>
        <taxon>Ktedonobacterales</taxon>
        <taxon>Ktedonobacteraceae</taxon>
        <taxon>Ktedonobacter</taxon>
    </lineage>
</organism>
<evidence type="ECO:0000313" key="3">
    <source>
        <dbReference type="Proteomes" id="UP000654345"/>
    </source>
</evidence>
<gene>
    <name evidence="2" type="ORF">KSB_56770</name>
</gene>
<dbReference type="InterPro" id="IPR051049">
    <property type="entry name" value="Dienelactone_hydrolase-like"/>
</dbReference>
<evidence type="ECO:0000313" key="2">
    <source>
        <dbReference type="EMBL" id="GHO57202.1"/>
    </source>
</evidence>
<reference evidence="2 3" key="1">
    <citation type="journal article" date="2021" name="Int. J. Syst. Evol. Microbiol.">
        <title>Reticulibacter mediterranei gen. nov., sp. nov., within the new family Reticulibacteraceae fam. nov., and Ktedonospora formicarum gen. nov., sp. nov., Ktedonobacter robiniae sp. nov., Dictyobacter formicarum sp. nov. and Dictyobacter arantiisoli sp. nov., belonging to the class Ktedonobacteria.</title>
        <authorList>
            <person name="Yabe S."/>
            <person name="Zheng Y."/>
            <person name="Wang C.M."/>
            <person name="Sakai Y."/>
            <person name="Abe K."/>
            <person name="Yokota A."/>
            <person name="Donadio S."/>
            <person name="Cavaletti L."/>
            <person name="Monciardini P."/>
        </authorList>
    </citation>
    <scope>NUCLEOTIDE SEQUENCE [LARGE SCALE GENOMIC DNA]</scope>
    <source>
        <strain evidence="2 3">SOSP1-30</strain>
    </source>
</reference>
<dbReference type="InterPro" id="IPR002925">
    <property type="entry name" value="Dienelactn_hydro"/>
</dbReference>
<protein>
    <submittedName>
        <fullName evidence="2">Dienelactone hydrolase</fullName>
    </submittedName>
</protein>
<accession>A0ABQ3UX08</accession>
<dbReference type="Proteomes" id="UP000654345">
    <property type="component" value="Unassembled WGS sequence"/>
</dbReference>
<dbReference type="Gene3D" id="3.40.50.1820">
    <property type="entry name" value="alpha/beta hydrolase"/>
    <property type="match status" value="1"/>
</dbReference>
<dbReference type="Pfam" id="PF01738">
    <property type="entry name" value="DLH"/>
    <property type="match status" value="1"/>
</dbReference>
<dbReference type="PANTHER" id="PTHR46623">
    <property type="entry name" value="CARBOXYMETHYLENEBUTENOLIDASE-RELATED"/>
    <property type="match status" value="1"/>
</dbReference>
<name>A0ABQ3UX08_9CHLR</name>
<dbReference type="RefSeq" id="WP_236038440.1">
    <property type="nucleotide sequence ID" value="NZ_BNJG01000002.1"/>
</dbReference>
<comment type="caution">
    <text evidence="2">The sequence shown here is derived from an EMBL/GenBank/DDBJ whole genome shotgun (WGS) entry which is preliminary data.</text>
</comment>
<dbReference type="EMBL" id="BNJG01000002">
    <property type="protein sequence ID" value="GHO57202.1"/>
    <property type="molecule type" value="Genomic_DNA"/>
</dbReference>
<dbReference type="PANTHER" id="PTHR46623:SF6">
    <property type="entry name" value="ALPHA_BETA-HYDROLASES SUPERFAMILY PROTEIN"/>
    <property type="match status" value="1"/>
</dbReference>
<proteinExistence type="predicted"/>
<dbReference type="SUPFAM" id="SSF53474">
    <property type="entry name" value="alpha/beta-Hydrolases"/>
    <property type="match status" value="1"/>
</dbReference>
<keyword evidence="3" id="KW-1185">Reference proteome</keyword>
<sequence length="220" mass="24720">MTGMVTFKVDDRQVPGYLAVPEQGAGPGVLVLHAWWGLNDIFKGVCERLAQAGFVAFAPDLYQDGRVAKTIAEAEQLRDSLDEGKTYQNIMAAISYLQVQEKTRGENIGAIGFSLGSAWGLLLEDPATAIVTFYGLSDAEKVTANAAFLGHFAEHDEYESAEYMKFFEESLRARGKEVKFHLYPGTRHWFFEEDRPEYDAQAAQLAWERTISFLNQHLQR</sequence>